<keyword evidence="3" id="KW-1185">Reference proteome</keyword>
<dbReference type="InterPro" id="IPR024316">
    <property type="entry name" value="APQ12"/>
</dbReference>
<reference evidence="2 3" key="1">
    <citation type="submission" date="2023-11" db="EMBL/GenBank/DDBJ databases">
        <title>An acidophilic fungus is an integral part of prey digestion in a carnivorous sundew plant.</title>
        <authorList>
            <person name="Tsai I.J."/>
        </authorList>
    </citation>
    <scope>NUCLEOTIDE SEQUENCE [LARGE SCALE GENOMIC DNA]</scope>
    <source>
        <strain evidence="2">169a</strain>
    </source>
</reference>
<protein>
    <submittedName>
        <fullName evidence="2">Uncharacterized protein</fullName>
    </submittedName>
</protein>
<name>A0AAQ3M124_9PEZI</name>
<keyword evidence="1" id="KW-0812">Transmembrane</keyword>
<dbReference type="AlphaFoldDB" id="A0AAQ3M124"/>
<accession>A0AAQ3M124</accession>
<feature type="transmembrane region" description="Helical" evidence="1">
    <location>
        <begin position="76"/>
        <end position="98"/>
    </location>
</feature>
<organism evidence="2 3">
    <name type="scientific">Acrodontium crateriforme</name>
    <dbReference type="NCBI Taxonomy" id="150365"/>
    <lineage>
        <taxon>Eukaryota</taxon>
        <taxon>Fungi</taxon>
        <taxon>Dikarya</taxon>
        <taxon>Ascomycota</taxon>
        <taxon>Pezizomycotina</taxon>
        <taxon>Dothideomycetes</taxon>
        <taxon>Dothideomycetidae</taxon>
        <taxon>Mycosphaerellales</taxon>
        <taxon>Teratosphaeriaceae</taxon>
        <taxon>Acrodontium</taxon>
    </lineage>
</organism>
<sequence length="148" mass="17268">MDLVQDWAAHLIGAEHVAYAPYVMQAYSMAFTAKAYMYQLIEQVSRKPDLATIVLLLLIALISLKILNMLVQTVLFWLRLFRTIAFYIGIGALGLWLWSRGPEGVVTDVQYWWDVWTQEYGYWKEKERAAILARRNGAAFKQTNTRWF</sequence>
<keyword evidence="1" id="KW-1133">Transmembrane helix</keyword>
<dbReference type="EMBL" id="CP138582">
    <property type="protein sequence ID" value="WPG99574.1"/>
    <property type="molecule type" value="Genomic_DNA"/>
</dbReference>
<evidence type="ECO:0000313" key="2">
    <source>
        <dbReference type="EMBL" id="WPG99574.1"/>
    </source>
</evidence>
<gene>
    <name evidence="2" type="ORF">R9X50_00239200</name>
</gene>
<evidence type="ECO:0000256" key="1">
    <source>
        <dbReference type="SAM" id="Phobius"/>
    </source>
</evidence>
<evidence type="ECO:0000313" key="3">
    <source>
        <dbReference type="Proteomes" id="UP001303373"/>
    </source>
</evidence>
<feature type="transmembrane region" description="Helical" evidence="1">
    <location>
        <begin position="50"/>
        <end position="70"/>
    </location>
</feature>
<dbReference type="Pfam" id="PF12716">
    <property type="entry name" value="Apq12"/>
    <property type="match status" value="1"/>
</dbReference>
<proteinExistence type="predicted"/>
<keyword evidence="1" id="KW-0472">Membrane</keyword>
<dbReference type="Proteomes" id="UP001303373">
    <property type="component" value="Chromosome 3"/>
</dbReference>